<gene>
    <name evidence="3" type="ORF">ACFSR2_20375</name>
</gene>
<dbReference type="InterPro" id="IPR028098">
    <property type="entry name" value="Glyco_trans_4-like_N"/>
</dbReference>
<dbReference type="SUPFAM" id="SSF53756">
    <property type="entry name" value="UDP-Glycosyltransferase/glycogen phosphorylase"/>
    <property type="match status" value="1"/>
</dbReference>
<dbReference type="Proteomes" id="UP001597510">
    <property type="component" value="Unassembled WGS sequence"/>
</dbReference>
<dbReference type="Pfam" id="PF13439">
    <property type="entry name" value="Glyco_transf_4"/>
    <property type="match status" value="1"/>
</dbReference>
<feature type="domain" description="Glycosyltransferase subfamily 4-like N-terminal" evidence="2">
    <location>
        <begin position="13"/>
        <end position="226"/>
    </location>
</feature>
<dbReference type="Pfam" id="PF00534">
    <property type="entry name" value="Glycos_transf_1"/>
    <property type="match status" value="1"/>
</dbReference>
<proteinExistence type="predicted"/>
<dbReference type="PANTHER" id="PTHR12526:SF637">
    <property type="entry name" value="GLYCOSYLTRANSFERASE EPSF-RELATED"/>
    <property type="match status" value="1"/>
</dbReference>
<dbReference type="InterPro" id="IPR001296">
    <property type="entry name" value="Glyco_trans_1"/>
</dbReference>
<evidence type="ECO:0000313" key="4">
    <source>
        <dbReference type="Proteomes" id="UP001597510"/>
    </source>
</evidence>
<dbReference type="EMBL" id="JBHULC010000032">
    <property type="protein sequence ID" value="MFD2523266.1"/>
    <property type="molecule type" value="Genomic_DNA"/>
</dbReference>
<comment type="caution">
    <text evidence="3">The sequence shown here is derived from an EMBL/GenBank/DDBJ whole genome shotgun (WGS) entry which is preliminary data.</text>
</comment>
<accession>A0ABW5JEM9</accession>
<evidence type="ECO:0000259" key="2">
    <source>
        <dbReference type="Pfam" id="PF13439"/>
    </source>
</evidence>
<keyword evidence="4" id="KW-1185">Reference proteome</keyword>
<dbReference type="CDD" id="cd03825">
    <property type="entry name" value="GT4_WcaC-like"/>
    <property type="match status" value="1"/>
</dbReference>
<evidence type="ECO:0000313" key="3">
    <source>
        <dbReference type="EMBL" id="MFD2523266.1"/>
    </source>
</evidence>
<organism evidence="3 4">
    <name type="scientific">Emticicia soli</name>
    <dbReference type="NCBI Taxonomy" id="2027878"/>
    <lineage>
        <taxon>Bacteria</taxon>
        <taxon>Pseudomonadati</taxon>
        <taxon>Bacteroidota</taxon>
        <taxon>Cytophagia</taxon>
        <taxon>Cytophagales</taxon>
        <taxon>Leadbetterellaceae</taxon>
        <taxon>Emticicia</taxon>
    </lineage>
</organism>
<protein>
    <submittedName>
        <fullName evidence="3">Glycosyltransferase family 4 protein</fullName>
    </submittedName>
</protein>
<reference evidence="4" key="1">
    <citation type="journal article" date="2019" name="Int. J. Syst. Evol. Microbiol.">
        <title>The Global Catalogue of Microorganisms (GCM) 10K type strain sequencing project: providing services to taxonomists for standard genome sequencing and annotation.</title>
        <authorList>
            <consortium name="The Broad Institute Genomics Platform"/>
            <consortium name="The Broad Institute Genome Sequencing Center for Infectious Disease"/>
            <person name="Wu L."/>
            <person name="Ma J."/>
        </authorList>
    </citation>
    <scope>NUCLEOTIDE SEQUENCE [LARGE SCALE GENOMIC DNA]</scope>
    <source>
        <strain evidence="4">KCTC 52344</strain>
    </source>
</reference>
<dbReference type="PANTHER" id="PTHR12526">
    <property type="entry name" value="GLYCOSYLTRANSFERASE"/>
    <property type="match status" value="1"/>
</dbReference>
<dbReference type="RefSeq" id="WP_340240721.1">
    <property type="nucleotide sequence ID" value="NZ_JBBEWC010000025.1"/>
</dbReference>
<feature type="domain" description="Glycosyl transferase family 1" evidence="1">
    <location>
        <begin position="234"/>
        <end position="400"/>
    </location>
</feature>
<dbReference type="Gene3D" id="3.40.50.2000">
    <property type="entry name" value="Glycogen Phosphorylase B"/>
    <property type="match status" value="2"/>
</dbReference>
<sequence>MKILLINTDDSMGGAAIACLRLLSVLEDEKGVEAKLLVQQKKRNNADVVAVAESWLAQKMAFGRFVLERLYFRLHEKNKEVRFAFSPANTGIDISEHPLVQEADIIHLHWVNFGFLSIESLQKLFSLGKPIVWTLHDMWAFTGGCHHSGDCENYQLQCGNCEPYVRNPSANDLSAKVWRAKAQAFSKINTSTTQIIGCSQWLANRARKSSLFKNLTIDAIPNPLDVNIFKPTNKTEARAKLNLPTDKKLILFAAAKVTVIWKGFSYFQEALKILHAQISNPEGIELVILGESDEELNKTLPFRTHALGRIADVEKIALIYSAADVFTIPSIQENLPNTIMEAMACGTPAVGFKVGGIPEMIEHQQTGFLASYKSAESLAEGINWVLFEANAETLANNARKKVLENYSQEVVKDRYLRVYELLLK</sequence>
<name>A0ABW5JEM9_9BACT</name>
<evidence type="ECO:0000259" key="1">
    <source>
        <dbReference type="Pfam" id="PF00534"/>
    </source>
</evidence>